<dbReference type="GeneTree" id="ENSGT00940000157397"/>
<sequence length="563" mass="55584">MGGGPGGMGGGPGGMGGGPGGMGGGPGGMGGGPGGMGGIGGPGGMGGMGGMGGNIPISMRNNPNIPPELLNALQSGRLGTTVFVTNLDYKVGWKKIKEVFGMAGVVKRAEIKEDKEGRSRGMGVIIYEQPVEALQAISMFNGQLLFERQMHVKMDDRSLPKDDFLPADKQAQLPHGLGGIGMGLGPGGQPIDATRIGSMGSAGPAGGLDSSPGYGAMDRMGGLGGGSGSGGGGYGGGLGGMGNAGGLANRILLSVDYNPLSPAGMGGMDAYRGGMGSNMPSSLPTGTGLGMGVHFFPDSYKSNMVFDRDLGMNRGYGSSGGMGEDGTGVTATHALKRILPANVDVTSCPLSGGMGAVGMGGAGMGVGSMGSGSSGIGHMGGNMVPMGAGMGGLGMGGMGLGGIGSSMDRLGSMGNVGGGGGGGPGMGHHGHGLGAVLDMDRGSGAGGGAGIYGLPRDRDGYGGGAGNMGASGLGGMPLDRMDRRGCQIFVRNLAFDLSWQKLKETFSQCGQVMFADIKKENGRSKGCGTVRFDSPEAAEKACHMLNGIRINGREIDVRIDKNV</sequence>
<evidence type="ECO:0000256" key="7">
    <source>
        <dbReference type="ARBA" id="ARBA00022884"/>
    </source>
</evidence>
<evidence type="ECO:0000259" key="11">
    <source>
        <dbReference type="PROSITE" id="PS50102"/>
    </source>
</evidence>
<keyword evidence="5" id="KW-0677">Repeat</keyword>
<comment type="subcellular location">
    <subcellularLocation>
        <location evidence="1">Nucleus</location>
    </subcellularLocation>
</comment>
<dbReference type="Gene3D" id="3.30.70.330">
    <property type="match status" value="2"/>
</dbReference>
<feature type="region of interest" description="Disordered" evidence="10">
    <location>
        <begin position="1"/>
        <end position="43"/>
    </location>
</feature>
<dbReference type="GO" id="GO:0003729">
    <property type="term" value="F:mRNA binding"/>
    <property type="evidence" value="ECO:0007669"/>
    <property type="project" value="TreeGrafter"/>
</dbReference>
<keyword evidence="2" id="KW-0488">Methylation</keyword>
<dbReference type="HOGENOM" id="CLU_019566_1_0_1"/>
<dbReference type="InterPro" id="IPR035979">
    <property type="entry name" value="RBD_domain_sf"/>
</dbReference>
<evidence type="ECO:0000256" key="2">
    <source>
        <dbReference type="ARBA" id="ARBA00022481"/>
    </source>
</evidence>
<dbReference type="GO" id="GO:1990904">
    <property type="term" value="C:ribonucleoprotein complex"/>
    <property type="evidence" value="ECO:0007669"/>
    <property type="project" value="TreeGrafter"/>
</dbReference>
<dbReference type="AlphaFoldDB" id="S4R8H7"/>
<evidence type="ECO:0000256" key="9">
    <source>
        <dbReference type="PROSITE-ProRule" id="PRU00176"/>
    </source>
</evidence>
<evidence type="ECO:0000256" key="1">
    <source>
        <dbReference type="ARBA" id="ARBA00004123"/>
    </source>
</evidence>
<dbReference type="GO" id="GO:0005737">
    <property type="term" value="C:cytoplasm"/>
    <property type="evidence" value="ECO:0007669"/>
    <property type="project" value="TreeGrafter"/>
</dbReference>
<keyword evidence="6" id="KW-0832">Ubl conjugation</keyword>
<dbReference type="Pfam" id="PF00076">
    <property type="entry name" value="RRM_1"/>
    <property type="match status" value="2"/>
</dbReference>
<name>S4R8H7_PETMA</name>
<dbReference type="SMART" id="SM00360">
    <property type="entry name" value="RRM"/>
    <property type="match status" value="2"/>
</dbReference>
<organism evidence="12">
    <name type="scientific">Petromyzon marinus</name>
    <name type="common">Sea lamprey</name>
    <dbReference type="NCBI Taxonomy" id="7757"/>
    <lineage>
        <taxon>Eukaryota</taxon>
        <taxon>Metazoa</taxon>
        <taxon>Chordata</taxon>
        <taxon>Craniata</taxon>
        <taxon>Vertebrata</taxon>
        <taxon>Cyclostomata</taxon>
        <taxon>Hyperoartia</taxon>
        <taxon>Petromyzontiformes</taxon>
        <taxon>Petromyzontidae</taxon>
        <taxon>Petromyzon</taxon>
    </lineage>
</organism>
<proteinExistence type="predicted"/>
<evidence type="ECO:0000313" key="12">
    <source>
        <dbReference type="Ensembl" id="ENSPMAP00000001508.1"/>
    </source>
</evidence>
<evidence type="ECO:0000256" key="4">
    <source>
        <dbReference type="ARBA" id="ARBA00022553"/>
    </source>
</evidence>
<protein>
    <submittedName>
        <fullName evidence="12">Myelin expression factor 2</fullName>
    </submittedName>
</protein>
<evidence type="ECO:0000256" key="3">
    <source>
        <dbReference type="ARBA" id="ARBA00022499"/>
    </source>
</evidence>
<keyword evidence="3" id="KW-1017">Isopeptide bond</keyword>
<accession>S4R8H7</accession>
<dbReference type="STRING" id="7757.ENSPMAP00000001508"/>
<dbReference type="PANTHER" id="PTHR23003:SF15">
    <property type="entry name" value="MYELIN EXPRESSION FACTOR 2"/>
    <property type="match status" value="1"/>
</dbReference>
<dbReference type="InterPro" id="IPR012677">
    <property type="entry name" value="Nucleotide-bd_a/b_plait_sf"/>
</dbReference>
<evidence type="ECO:0000256" key="8">
    <source>
        <dbReference type="ARBA" id="ARBA00023242"/>
    </source>
</evidence>
<dbReference type="PANTHER" id="PTHR23003">
    <property type="entry name" value="RNA RECOGNITION MOTIF RRM DOMAIN CONTAINING PROTEIN"/>
    <property type="match status" value="1"/>
</dbReference>
<reference evidence="12" key="1">
    <citation type="submission" date="2025-08" db="UniProtKB">
        <authorList>
            <consortium name="Ensembl"/>
        </authorList>
    </citation>
    <scope>IDENTIFICATION</scope>
</reference>
<dbReference type="SUPFAM" id="SSF54928">
    <property type="entry name" value="RNA-binding domain, RBD"/>
    <property type="match status" value="2"/>
</dbReference>
<feature type="domain" description="RRM" evidence="11">
    <location>
        <begin position="486"/>
        <end position="562"/>
    </location>
</feature>
<feature type="domain" description="RRM" evidence="11">
    <location>
        <begin position="80"/>
        <end position="157"/>
    </location>
</feature>
<evidence type="ECO:0000256" key="5">
    <source>
        <dbReference type="ARBA" id="ARBA00022737"/>
    </source>
</evidence>
<reference evidence="12" key="2">
    <citation type="submission" date="2025-09" db="UniProtKB">
        <authorList>
            <consortium name="Ensembl"/>
        </authorList>
    </citation>
    <scope>IDENTIFICATION</scope>
</reference>
<dbReference type="GO" id="GO:0005634">
    <property type="term" value="C:nucleus"/>
    <property type="evidence" value="ECO:0007669"/>
    <property type="project" value="UniProtKB-SubCell"/>
</dbReference>
<dbReference type="FunFam" id="3.30.70.330:FF:000034">
    <property type="entry name" value="heterogeneous nuclear ribonucleoprotein M isoform X1"/>
    <property type="match status" value="1"/>
</dbReference>
<evidence type="ECO:0000256" key="6">
    <source>
        <dbReference type="ARBA" id="ARBA00022843"/>
    </source>
</evidence>
<keyword evidence="4" id="KW-0597">Phosphoprotein</keyword>
<keyword evidence="8" id="KW-0539">Nucleus</keyword>
<keyword evidence="7 9" id="KW-0694">RNA-binding</keyword>
<dbReference type="InterPro" id="IPR000504">
    <property type="entry name" value="RRM_dom"/>
</dbReference>
<dbReference type="FunFam" id="3.30.70.330:FF:000033">
    <property type="entry name" value="heterogeneous nuclear ribonucleoprotein M isoform X1"/>
    <property type="match status" value="1"/>
</dbReference>
<dbReference type="InterPro" id="IPR050374">
    <property type="entry name" value="RRT5_SRSF_SR"/>
</dbReference>
<dbReference type="PROSITE" id="PS50102">
    <property type="entry name" value="RRM"/>
    <property type="match status" value="2"/>
</dbReference>
<evidence type="ECO:0000256" key="10">
    <source>
        <dbReference type="SAM" id="MobiDB-lite"/>
    </source>
</evidence>
<dbReference type="Ensembl" id="ENSPMAT00000001515.1">
    <property type="protein sequence ID" value="ENSPMAP00000001508.1"/>
    <property type="gene ID" value="ENSPMAG00000001364.1"/>
</dbReference>